<evidence type="ECO:0000313" key="3">
    <source>
        <dbReference type="Proteomes" id="UP000178606"/>
    </source>
</evidence>
<dbReference type="EMBL" id="MFKF01000283">
    <property type="protein sequence ID" value="OGG46799.1"/>
    <property type="molecule type" value="Genomic_DNA"/>
</dbReference>
<evidence type="ECO:0000313" key="2">
    <source>
        <dbReference type="EMBL" id="OGG46799.1"/>
    </source>
</evidence>
<gene>
    <name evidence="2" type="ORF">A3F84_03375</name>
</gene>
<proteinExistence type="predicted"/>
<dbReference type="Pfam" id="PF05168">
    <property type="entry name" value="HEPN"/>
    <property type="match status" value="1"/>
</dbReference>
<feature type="domain" description="HEPN" evidence="1">
    <location>
        <begin position="12"/>
        <end position="125"/>
    </location>
</feature>
<dbReference type="Gene3D" id="1.20.120.330">
    <property type="entry name" value="Nucleotidyltransferases domain 2"/>
    <property type="match status" value="1"/>
</dbReference>
<comment type="caution">
    <text evidence="2">The sequence shown here is derived from an EMBL/GenBank/DDBJ whole genome shotgun (WGS) entry which is preliminary data.</text>
</comment>
<dbReference type="SMART" id="SM00748">
    <property type="entry name" value="HEPN"/>
    <property type="match status" value="1"/>
</dbReference>
<dbReference type="PROSITE" id="PS50910">
    <property type="entry name" value="HEPN"/>
    <property type="match status" value="1"/>
</dbReference>
<dbReference type="AlphaFoldDB" id="A0A1F6CCA3"/>
<accession>A0A1F6CCA3</accession>
<dbReference type="InterPro" id="IPR007842">
    <property type="entry name" value="HEPN_dom"/>
</dbReference>
<dbReference type="Proteomes" id="UP000178606">
    <property type="component" value="Unassembled WGS sequence"/>
</dbReference>
<dbReference type="SUPFAM" id="SSF81593">
    <property type="entry name" value="Nucleotidyltransferase substrate binding subunit/domain"/>
    <property type="match status" value="1"/>
</dbReference>
<protein>
    <recommendedName>
        <fullName evidence="1">HEPN domain-containing protein</fullName>
    </recommendedName>
</protein>
<name>A0A1F6CCA3_HANXR</name>
<organism evidence="2 3">
    <name type="scientific">Handelsmanbacteria sp. (strain RIFCSPLOWO2_12_FULL_64_10)</name>
    <dbReference type="NCBI Taxonomy" id="1817868"/>
    <lineage>
        <taxon>Bacteria</taxon>
        <taxon>Candidatus Handelsmaniibacteriota</taxon>
    </lineage>
</organism>
<evidence type="ECO:0000259" key="1">
    <source>
        <dbReference type="PROSITE" id="PS50910"/>
    </source>
</evidence>
<sequence>MNDRKMEALRWFKQAQADLEVVRTLRTSGHYATACFHSQQAAEKALKAVLYSQGARAVLGHAGSDLAKQCQAHDPAFAGVSGDTALLDQFYIPTRYPNGLPSPAVPSETYTEAQAKMAQEAAEKVLGLVETFLRTHTDVLGERSG</sequence>
<reference evidence="2 3" key="1">
    <citation type="journal article" date="2016" name="Nat. Commun.">
        <title>Thousands of microbial genomes shed light on interconnected biogeochemical processes in an aquifer system.</title>
        <authorList>
            <person name="Anantharaman K."/>
            <person name="Brown C.T."/>
            <person name="Hug L.A."/>
            <person name="Sharon I."/>
            <person name="Castelle C.J."/>
            <person name="Probst A.J."/>
            <person name="Thomas B.C."/>
            <person name="Singh A."/>
            <person name="Wilkins M.J."/>
            <person name="Karaoz U."/>
            <person name="Brodie E.L."/>
            <person name="Williams K.H."/>
            <person name="Hubbard S.S."/>
            <person name="Banfield J.F."/>
        </authorList>
    </citation>
    <scope>NUCLEOTIDE SEQUENCE [LARGE SCALE GENOMIC DNA]</scope>
    <source>
        <strain evidence="3">RIFCSPLOWO2_12_FULL_64_10</strain>
    </source>
</reference>